<comment type="subcellular location">
    <subcellularLocation>
        <location evidence="1">Cell membrane</location>
    </subcellularLocation>
</comment>
<dbReference type="InterPro" id="IPR009056">
    <property type="entry name" value="Cyt_c-like_dom"/>
</dbReference>
<evidence type="ECO:0000256" key="5">
    <source>
        <dbReference type="ARBA" id="ARBA00022723"/>
    </source>
</evidence>
<dbReference type="EMBL" id="AEJF01000079">
    <property type="protein sequence ID" value="KLU25978.1"/>
    <property type="molecule type" value="Genomic_DNA"/>
</dbReference>
<reference evidence="15 16" key="1">
    <citation type="journal article" date="2015" name="Genome Announc.">
        <title>Draft Genome Sequence of Burkholderia sp. Strain PML1(12), an Ectomycorrhizosphere-Inhabiting Bacterium with Effective Mineral-Weathering Ability.</title>
        <authorList>
            <person name="Uroz S."/>
            <person name="Oger P."/>
        </authorList>
    </citation>
    <scope>NUCLEOTIDE SEQUENCE [LARGE SCALE GENOMIC DNA]</scope>
    <source>
        <strain evidence="16">PML1(12)</strain>
    </source>
</reference>
<evidence type="ECO:0000256" key="3">
    <source>
        <dbReference type="ARBA" id="ARBA00022475"/>
    </source>
</evidence>
<dbReference type="GO" id="GO:0005886">
    <property type="term" value="C:plasma membrane"/>
    <property type="evidence" value="ECO:0007669"/>
    <property type="project" value="UniProtKB-SubCell"/>
</dbReference>
<dbReference type="InterPro" id="IPR051459">
    <property type="entry name" value="Cytochrome_c-type_DH"/>
</dbReference>
<proteinExistence type="predicted"/>
<evidence type="ECO:0000256" key="9">
    <source>
        <dbReference type="ARBA" id="ARBA00023004"/>
    </source>
</evidence>
<evidence type="ECO:0000256" key="7">
    <source>
        <dbReference type="ARBA" id="ARBA00022737"/>
    </source>
</evidence>
<dbReference type="GO" id="GO:0020037">
    <property type="term" value="F:heme binding"/>
    <property type="evidence" value="ECO:0007669"/>
    <property type="project" value="InterPro"/>
</dbReference>
<dbReference type="PANTHER" id="PTHR35008:SF8">
    <property type="entry name" value="ALCOHOL DEHYDROGENASE CYTOCHROME C SUBUNIT"/>
    <property type="match status" value="1"/>
</dbReference>
<feature type="signal peptide" evidence="13">
    <location>
        <begin position="1"/>
        <end position="27"/>
    </location>
</feature>
<keyword evidence="16" id="KW-1185">Reference proteome</keyword>
<accession>A0A0J1G1C2</accession>
<sequence>MTTKKHLQVALVSSMIAGAAWAGYAFADNLASTPVAGAAVTVVAGIPADQRQLVQQGQYLASAGDCIACHTAKGGKPFAGGLGIASPIGKIYSTNITPDKDTGIGNYTLEDFDKALRRGIAKNGVTLYPAMPYVSYAKVKPSDVKALYAYFMYGVQPAPQANKAADIPWPLSTRWPLSFWRMMYAPPVVTDELSASNDPVLRGKYLVEGLAHCSACHTPRAVTLQERSLTDDGKWFLSGGVIDGYLAKSLRGDANDGLGSWSEAEIVELLKSGRTAHSAAFGGMAEVVEDSTQHMSDADLTAIARYLKTLAPVAAGQKAMVYDDSAAKALRTGSGRGNGALTFLDNCAACHRTTGNGYGGTFPKLAQSTTINTADPTSLIHLVLLGGQMPSTRTAPTHYGMPGFDDRLTDRDVADVLTFVRSSWGNHAPAVSAEQVAKVRRAVGAAGQPKRAEND</sequence>
<keyword evidence="4 11" id="KW-0349">Heme</keyword>
<keyword evidence="10" id="KW-0472">Membrane</keyword>
<dbReference type="Gene3D" id="1.10.760.10">
    <property type="entry name" value="Cytochrome c-like domain"/>
    <property type="match status" value="3"/>
</dbReference>
<feature type="binding site" description="covalent" evidence="11">
    <location>
        <position position="66"/>
    </location>
    <ligand>
        <name>heme c</name>
        <dbReference type="ChEBI" id="CHEBI:61717"/>
        <label>1</label>
    </ligand>
</feature>
<feature type="domain" description="Cytochrome c" evidence="14">
    <location>
        <begin position="334"/>
        <end position="424"/>
    </location>
</feature>
<dbReference type="Proteomes" id="UP000035963">
    <property type="component" value="Unassembled WGS sequence"/>
</dbReference>
<keyword evidence="7" id="KW-0677">Repeat</keyword>
<evidence type="ECO:0000256" key="12">
    <source>
        <dbReference type="PIRSR" id="PIRSR000018-51"/>
    </source>
</evidence>
<feature type="binding site" description="axial binding residue" evidence="12">
    <location>
        <position position="351"/>
    </location>
    <ligand>
        <name>heme c</name>
        <dbReference type="ChEBI" id="CHEBI:61717"/>
        <label>3</label>
    </ligand>
    <ligandPart>
        <name>Fe</name>
        <dbReference type="ChEBI" id="CHEBI:18248"/>
    </ligandPart>
</feature>
<feature type="domain" description="Cytochrome c" evidence="14">
    <location>
        <begin position="198"/>
        <end position="311"/>
    </location>
</feature>
<feature type="binding site" description="covalent" evidence="11">
    <location>
        <position position="216"/>
    </location>
    <ligand>
        <name>heme c</name>
        <dbReference type="ChEBI" id="CHEBI:61717"/>
        <label>2</label>
    </ligand>
</feature>
<feature type="binding site" description="axial binding residue" evidence="12">
    <location>
        <position position="70"/>
    </location>
    <ligand>
        <name>heme c</name>
        <dbReference type="ChEBI" id="CHEBI:61717"/>
        <label>1</label>
    </ligand>
    <ligandPart>
        <name>Fe</name>
        <dbReference type="ChEBI" id="CHEBI:18248"/>
    </ligandPart>
</feature>
<dbReference type="InterPro" id="IPR008168">
    <property type="entry name" value="Cyt_C_IC"/>
</dbReference>
<keyword evidence="3" id="KW-1003">Cell membrane</keyword>
<feature type="binding site" description="covalent" evidence="11">
    <location>
        <position position="69"/>
    </location>
    <ligand>
        <name>heme c</name>
        <dbReference type="ChEBI" id="CHEBI:61717"/>
        <label>1</label>
    </ligand>
</feature>
<gene>
    <name evidence="15" type="ORF">EOS_11970</name>
</gene>
<evidence type="ECO:0000256" key="1">
    <source>
        <dbReference type="ARBA" id="ARBA00004236"/>
    </source>
</evidence>
<evidence type="ECO:0000256" key="11">
    <source>
        <dbReference type="PIRSR" id="PIRSR000018-50"/>
    </source>
</evidence>
<feature type="chain" id="PRO_5005251214" evidence="13">
    <location>
        <begin position="28"/>
        <end position="455"/>
    </location>
</feature>
<dbReference type="InterPro" id="IPR014353">
    <property type="entry name" value="Membr-bd_ADH_cyt_c"/>
</dbReference>
<dbReference type="PATRIC" id="fig|908627.4.peg.2657"/>
<evidence type="ECO:0000256" key="10">
    <source>
        <dbReference type="ARBA" id="ARBA00023136"/>
    </source>
</evidence>
<evidence type="ECO:0000313" key="15">
    <source>
        <dbReference type="EMBL" id="KLU25978.1"/>
    </source>
</evidence>
<dbReference type="GO" id="GO:0016614">
    <property type="term" value="F:oxidoreductase activity, acting on CH-OH group of donors"/>
    <property type="evidence" value="ECO:0007669"/>
    <property type="project" value="InterPro"/>
</dbReference>
<feature type="binding site" description="axial binding residue" evidence="12">
    <location>
        <position position="217"/>
    </location>
    <ligand>
        <name>heme c</name>
        <dbReference type="ChEBI" id="CHEBI:61717"/>
        <label>2</label>
    </ligand>
    <ligandPart>
        <name>Fe</name>
        <dbReference type="ChEBI" id="CHEBI:18248"/>
    </ligandPart>
</feature>
<evidence type="ECO:0000256" key="6">
    <source>
        <dbReference type="ARBA" id="ARBA00022729"/>
    </source>
</evidence>
<dbReference type="InterPro" id="IPR036909">
    <property type="entry name" value="Cyt_c-like_dom_sf"/>
</dbReference>
<protein>
    <submittedName>
        <fullName evidence="15">Alcohol dehydrogenase</fullName>
    </submittedName>
</protein>
<dbReference type="RefSeq" id="WP_047846859.1">
    <property type="nucleotide sequence ID" value="NZ_AEJF01000079.1"/>
</dbReference>
<dbReference type="GO" id="GO:0009055">
    <property type="term" value="F:electron transfer activity"/>
    <property type="evidence" value="ECO:0007669"/>
    <property type="project" value="InterPro"/>
</dbReference>
<organism evidence="15 16">
    <name type="scientific">Caballeronia mineralivorans PML1(12)</name>
    <dbReference type="NCBI Taxonomy" id="908627"/>
    <lineage>
        <taxon>Bacteria</taxon>
        <taxon>Pseudomonadati</taxon>
        <taxon>Pseudomonadota</taxon>
        <taxon>Betaproteobacteria</taxon>
        <taxon>Burkholderiales</taxon>
        <taxon>Burkholderiaceae</taxon>
        <taxon>Caballeronia</taxon>
    </lineage>
</organism>
<dbReference type="PROSITE" id="PS51007">
    <property type="entry name" value="CYTC"/>
    <property type="match status" value="3"/>
</dbReference>
<dbReference type="AlphaFoldDB" id="A0A0J1G1C2"/>
<comment type="caution">
    <text evidence="15">The sequence shown here is derived from an EMBL/GenBank/DDBJ whole genome shotgun (WGS) entry which is preliminary data.</text>
</comment>
<keyword evidence="6 13" id="KW-0732">Signal</keyword>
<dbReference type="PIRSF" id="PIRSF000018">
    <property type="entry name" value="Mb_ADH_cyt_c"/>
    <property type="match status" value="1"/>
</dbReference>
<dbReference type="PANTHER" id="PTHR35008">
    <property type="entry name" value="BLL4482 PROTEIN-RELATED"/>
    <property type="match status" value="1"/>
</dbReference>
<feature type="binding site" description="covalent" evidence="11">
    <location>
        <position position="213"/>
    </location>
    <ligand>
        <name>heme c</name>
        <dbReference type="ChEBI" id="CHEBI:61717"/>
        <label>2</label>
    </ligand>
</feature>
<keyword evidence="9 12" id="KW-0408">Iron</keyword>
<comment type="cofactor">
    <cofactor evidence="11">
        <name>heme c</name>
        <dbReference type="ChEBI" id="CHEBI:61717"/>
    </cofactor>
    <text evidence="11">Binds 3 heme c groups covalently per subunit.</text>
</comment>
<feature type="binding site" description="covalent" evidence="11">
    <location>
        <position position="350"/>
    </location>
    <ligand>
        <name>heme c</name>
        <dbReference type="ChEBI" id="CHEBI:61717"/>
        <label>3</label>
    </ligand>
</feature>
<dbReference type="SUPFAM" id="SSF46626">
    <property type="entry name" value="Cytochrome c"/>
    <property type="match status" value="3"/>
</dbReference>
<evidence type="ECO:0000256" key="2">
    <source>
        <dbReference type="ARBA" id="ARBA00022448"/>
    </source>
</evidence>
<dbReference type="PRINTS" id="PR00605">
    <property type="entry name" value="CYTCHROMECIC"/>
</dbReference>
<dbReference type="OrthoDB" id="9809720at2"/>
<feature type="binding site" description="covalent" evidence="11">
    <location>
        <position position="347"/>
    </location>
    <ligand>
        <name>heme c</name>
        <dbReference type="ChEBI" id="CHEBI:61717"/>
        <label>3</label>
    </ligand>
</feature>
<name>A0A0J1G1C2_9BURK</name>
<keyword evidence="5 12" id="KW-0479">Metal-binding</keyword>
<dbReference type="Pfam" id="PF00034">
    <property type="entry name" value="Cytochrom_C"/>
    <property type="match status" value="2"/>
</dbReference>
<evidence type="ECO:0000256" key="13">
    <source>
        <dbReference type="SAM" id="SignalP"/>
    </source>
</evidence>
<keyword evidence="8" id="KW-0249">Electron transport</keyword>
<keyword evidence="2" id="KW-0813">Transport</keyword>
<evidence type="ECO:0000313" key="16">
    <source>
        <dbReference type="Proteomes" id="UP000035963"/>
    </source>
</evidence>
<evidence type="ECO:0000256" key="4">
    <source>
        <dbReference type="ARBA" id="ARBA00022617"/>
    </source>
</evidence>
<evidence type="ECO:0000259" key="14">
    <source>
        <dbReference type="PROSITE" id="PS51007"/>
    </source>
</evidence>
<feature type="domain" description="Cytochrome c" evidence="14">
    <location>
        <begin position="52"/>
        <end position="155"/>
    </location>
</feature>
<evidence type="ECO:0000256" key="8">
    <source>
        <dbReference type="ARBA" id="ARBA00022982"/>
    </source>
</evidence>
<dbReference type="GO" id="GO:0005506">
    <property type="term" value="F:iron ion binding"/>
    <property type="evidence" value="ECO:0007669"/>
    <property type="project" value="InterPro"/>
</dbReference>